<proteinExistence type="predicted"/>
<accession>A0A3R7DEM0</accession>
<gene>
    <name evidence="7" type="ORF">DYB34_013345</name>
</gene>
<feature type="transmembrane region" description="Helical" evidence="6">
    <location>
        <begin position="61"/>
        <end position="81"/>
    </location>
</feature>
<dbReference type="PANTHER" id="PTHR23511:SF5">
    <property type="entry name" value="MAJOR FACILITATOR-TYPE TRANSPORTER HXNZ-RELATED"/>
    <property type="match status" value="1"/>
</dbReference>
<evidence type="ECO:0000256" key="4">
    <source>
        <dbReference type="ARBA" id="ARBA00022989"/>
    </source>
</evidence>
<dbReference type="VEuPathDB" id="FungiDB:H257_13390"/>
<feature type="transmembrane region" description="Helical" evidence="6">
    <location>
        <begin position="28"/>
        <end position="49"/>
    </location>
</feature>
<evidence type="ECO:0000313" key="8">
    <source>
        <dbReference type="Proteomes" id="UP000283543"/>
    </source>
</evidence>
<protein>
    <recommendedName>
        <fullName evidence="9">Major facilitator superfamily (MFS) profile domain-containing protein</fullName>
    </recommendedName>
</protein>
<evidence type="ECO:0000256" key="2">
    <source>
        <dbReference type="ARBA" id="ARBA00022448"/>
    </source>
</evidence>
<dbReference type="InterPro" id="IPR036259">
    <property type="entry name" value="MFS_trans_sf"/>
</dbReference>
<dbReference type="GO" id="GO:0022857">
    <property type="term" value="F:transmembrane transporter activity"/>
    <property type="evidence" value="ECO:0007669"/>
    <property type="project" value="InterPro"/>
</dbReference>
<dbReference type="SUPFAM" id="SSF103473">
    <property type="entry name" value="MFS general substrate transporter"/>
    <property type="match status" value="1"/>
</dbReference>
<evidence type="ECO:0000256" key="6">
    <source>
        <dbReference type="SAM" id="Phobius"/>
    </source>
</evidence>
<dbReference type="InterPro" id="IPR005828">
    <property type="entry name" value="MFS_sugar_transport-like"/>
</dbReference>
<comment type="caution">
    <text evidence="7">The sequence shown here is derived from an EMBL/GenBank/DDBJ whole genome shotgun (WGS) entry which is preliminary data.</text>
</comment>
<keyword evidence="4 6" id="KW-1133">Transmembrane helix</keyword>
<dbReference type="Gene3D" id="1.20.1250.20">
    <property type="entry name" value="MFS general substrate transporter like domains"/>
    <property type="match status" value="1"/>
</dbReference>
<name>A0A3R7DEM0_APHAT</name>
<evidence type="ECO:0000256" key="1">
    <source>
        <dbReference type="ARBA" id="ARBA00004141"/>
    </source>
</evidence>
<keyword evidence="2" id="KW-0813">Transport</keyword>
<dbReference type="AlphaFoldDB" id="A0A3R7DEM0"/>
<feature type="transmembrane region" description="Helical" evidence="6">
    <location>
        <begin position="117"/>
        <end position="136"/>
    </location>
</feature>
<dbReference type="GO" id="GO:0016020">
    <property type="term" value="C:membrane"/>
    <property type="evidence" value="ECO:0007669"/>
    <property type="project" value="UniProtKB-SubCell"/>
</dbReference>
<dbReference type="PANTHER" id="PTHR23511">
    <property type="entry name" value="SYNAPTIC VESICLE GLYCOPROTEIN 2"/>
    <property type="match status" value="1"/>
</dbReference>
<feature type="transmembrane region" description="Helical" evidence="6">
    <location>
        <begin position="87"/>
        <end position="105"/>
    </location>
</feature>
<evidence type="ECO:0000313" key="7">
    <source>
        <dbReference type="EMBL" id="RHY49027.1"/>
    </source>
</evidence>
<sequence length="198" mass="21425">MDSADESNVLTIHEAIQRVGYGTFQKRLLLVSGLMFMAVMLLSFLQVLVKDEWHLTSTQQAGITAAVFAGELPGALFWGFFADKYGRRLGFLLSALIILLFPRIFKPEDGQTFNYTCIFLAAVAEVLGVFLTMTIVDTSMSVAGVCGIYGTCLLLTTAACYLLPPDSIDPDLLVVCDTACELVALTTEEDSSVGKASD</sequence>
<evidence type="ECO:0000256" key="5">
    <source>
        <dbReference type="ARBA" id="ARBA00023136"/>
    </source>
</evidence>
<organism evidence="7 8">
    <name type="scientific">Aphanomyces astaci</name>
    <name type="common">Crayfish plague agent</name>
    <dbReference type="NCBI Taxonomy" id="112090"/>
    <lineage>
        <taxon>Eukaryota</taxon>
        <taxon>Sar</taxon>
        <taxon>Stramenopiles</taxon>
        <taxon>Oomycota</taxon>
        <taxon>Saprolegniomycetes</taxon>
        <taxon>Saprolegniales</taxon>
        <taxon>Verrucalvaceae</taxon>
        <taxon>Aphanomyces</taxon>
    </lineage>
</organism>
<comment type="subcellular location">
    <subcellularLocation>
        <location evidence="1">Membrane</location>
        <topology evidence="1">Multi-pass membrane protein</topology>
    </subcellularLocation>
</comment>
<dbReference type="EMBL" id="QUTB01006669">
    <property type="protein sequence ID" value="RHY49027.1"/>
    <property type="molecule type" value="Genomic_DNA"/>
</dbReference>
<evidence type="ECO:0008006" key="9">
    <source>
        <dbReference type="Google" id="ProtNLM"/>
    </source>
</evidence>
<keyword evidence="3 6" id="KW-0812">Transmembrane</keyword>
<dbReference type="Proteomes" id="UP000283543">
    <property type="component" value="Unassembled WGS sequence"/>
</dbReference>
<reference evidence="7 8" key="1">
    <citation type="submission" date="2018-08" db="EMBL/GenBank/DDBJ databases">
        <title>Aphanomyces genome sequencing and annotation.</title>
        <authorList>
            <person name="Minardi D."/>
            <person name="Oidtmann B."/>
            <person name="Van Der Giezen M."/>
            <person name="Studholme D.J."/>
        </authorList>
    </citation>
    <scope>NUCLEOTIDE SEQUENCE [LARGE SCALE GENOMIC DNA]</scope>
    <source>
        <strain evidence="7 8">Si</strain>
    </source>
</reference>
<feature type="transmembrane region" description="Helical" evidence="6">
    <location>
        <begin position="142"/>
        <end position="163"/>
    </location>
</feature>
<evidence type="ECO:0000256" key="3">
    <source>
        <dbReference type="ARBA" id="ARBA00022692"/>
    </source>
</evidence>
<keyword evidence="5 6" id="KW-0472">Membrane</keyword>
<dbReference type="Pfam" id="PF00083">
    <property type="entry name" value="Sugar_tr"/>
    <property type="match status" value="1"/>
</dbReference>